<dbReference type="EMBL" id="CP022355">
    <property type="protein sequence ID" value="ASK78800.1"/>
    <property type="molecule type" value="Genomic_DNA"/>
</dbReference>
<dbReference type="OrthoDB" id="5829065at2"/>
<evidence type="ECO:0000313" key="2">
    <source>
        <dbReference type="EMBL" id="ASK78800.1"/>
    </source>
</evidence>
<accession>A0A220VEV1</accession>
<protein>
    <recommendedName>
        <fullName evidence="1">Putative auto-transporter adhesin head GIN domain-containing protein</fullName>
    </recommendedName>
</protein>
<evidence type="ECO:0000259" key="1">
    <source>
        <dbReference type="Pfam" id="PF10988"/>
    </source>
</evidence>
<dbReference type="Pfam" id="PF10988">
    <property type="entry name" value="DUF2807"/>
    <property type="match status" value="1"/>
</dbReference>
<dbReference type="Proteomes" id="UP000242175">
    <property type="component" value="Chromosome large"/>
</dbReference>
<organism evidence="2 3">
    <name type="scientific">Paraphotobacterium marinum</name>
    <dbReference type="NCBI Taxonomy" id="1755811"/>
    <lineage>
        <taxon>Bacteria</taxon>
        <taxon>Pseudomonadati</taxon>
        <taxon>Pseudomonadota</taxon>
        <taxon>Gammaproteobacteria</taxon>
        <taxon>Vibrionales</taxon>
        <taxon>Vibrionaceae</taxon>
        <taxon>Paraphotobacterium</taxon>
    </lineage>
</organism>
<gene>
    <name evidence="2" type="ORF">CF386_07230</name>
</gene>
<dbReference type="KEGG" id="pmai:CF386_07230"/>
<keyword evidence="3" id="KW-1185">Reference proteome</keyword>
<name>A0A220VEV1_9GAMM</name>
<dbReference type="InterPro" id="IPR021255">
    <property type="entry name" value="DUF2807"/>
</dbReference>
<evidence type="ECO:0000313" key="3">
    <source>
        <dbReference type="Proteomes" id="UP000242175"/>
    </source>
</evidence>
<dbReference type="Gene3D" id="2.160.20.120">
    <property type="match status" value="1"/>
</dbReference>
<reference evidence="2 3" key="1">
    <citation type="journal article" date="2016" name="Int. J. Syst. Evol. Microbiol.">
        <title>Paraphotobacterium marinum gen. nov., sp. nov., a member of the family Vibrionaceae, isolated from surface seawater.</title>
        <authorList>
            <person name="Huang Z."/>
            <person name="Dong C."/>
            <person name="Shao Z."/>
        </authorList>
    </citation>
    <scope>NUCLEOTIDE SEQUENCE [LARGE SCALE GENOMIC DNA]</scope>
    <source>
        <strain evidence="2 3">NSCS20N07D</strain>
    </source>
</reference>
<sequence>MLNKLFYKSLMILMIFISINTLTFSKEVTISKDVSGFSSLLINSSGTVYLRQGNKDSVKIIIEKNLIPYLDVDNSSHELSLSIEKNRPEASQVKYYITMKEIKNLKSVNSGKIMILTPLRTKQLTLAVENSGLIDIDKVYNTGVTNLLLKNSGTININDLTSIDSNLEVKILVKSILII</sequence>
<feature type="domain" description="Putative auto-transporter adhesin head GIN" evidence="1">
    <location>
        <begin position="37"/>
        <end position="156"/>
    </location>
</feature>
<dbReference type="AlphaFoldDB" id="A0A220VEV1"/>
<proteinExistence type="predicted"/>
<dbReference type="RefSeq" id="WP_089073708.1">
    <property type="nucleotide sequence ID" value="NZ_CP022355.1"/>
</dbReference>